<name>X1ILT2_9ZZZZ</name>
<reference evidence="1" key="1">
    <citation type="journal article" date="2014" name="Front. Microbiol.">
        <title>High frequency of phylogenetically diverse reductive dehalogenase-homologous genes in deep subseafloor sedimentary metagenomes.</title>
        <authorList>
            <person name="Kawai M."/>
            <person name="Futagami T."/>
            <person name="Toyoda A."/>
            <person name="Takaki Y."/>
            <person name="Nishi S."/>
            <person name="Hori S."/>
            <person name="Arai W."/>
            <person name="Tsubouchi T."/>
            <person name="Morono Y."/>
            <person name="Uchiyama I."/>
            <person name="Ito T."/>
            <person name="Fujiyama A."/>
            <person name="Inagaki F."/>
            <person name="Takami H."/>
        </authorList>
    </citation>
    <scope>NUCLEOTIDE SEQUENCE</scope>
    <source>
        <strain evidence="1">Expedition CK06-06</strain>
    </source>
</reference>
<accession>X1ILT2</accession>
<gene>
    <name evidence="1" type="ORF">S03H2_46848</name>
</gene>
<feature type="non-terminal residue" evidence="1">
    <location>
        <position position="174"/>
    </location>
</feature>
<evidence type="ECO:0000313" key="1">
    <source>
        <dbReference type="EMBL" id="GAH67059.1"/>
    </source>
</evidence>
<dbReference type="EMBL" id="BARU01029450">
    <property type="protein sequence ID" value="GAH67059.1"/>
    <property type="molecule type" value="Genomic_DNA"/>
</dbReference>
<comment type="caution">
    <text evidence="1">The sequence shown here is derived from an EMBL/GenBank/DDBJ whole genome shotgun (WGS) entry which is preliminary data.</text>
</comment>
<dbReference type="AlphaFoldDB" id="X1ILT2"/>
<proteinExistence type="predicted"/>
<sequence>MTPFPNLYDVKIQNKLVVDAEIEDYDNFVNEIRNKGDDLSEDTSSHDIQRLYNLVCFNMIAKQEEESKKFAPERSWGKLKTALNIWFSKRTNEPRSTYYTIIVNDLLKPDSTLRKVISKALEIYRPIRQKEVKIKETRVRRIEDLEIPRSSLFFTEDYEEIEDLKKNAMIPFYI</sequence>
<organism evidence="1">
    <name type="scientific">marine sediment metagenome</name>
    <dbReference type="NCBI Taxonomy" id="412755"/>
    <lineage>
        <taxon>unclassified sequences</taxon>
        <taxon>metagenomes</taxon>
        <taxon>ecological metagenomes</taxon>
    </lineage>
</organism>
<protein>
    <submittedName>
        <fullName evidence="1">Uncharacterized protein</fullName>
    </submittedName>
</protein>